<evidence type="ECO:0000313" key="3">
    <source>
        <dbReference type="Proteomes" id="UP000318384"/>
    </source>
</evidence>
<dbReference type="Pfam" id="PF11175">
    <property type="entry name" value="DUF2961"/>
    <property type="match status" value="1"/>
</dbReference>
<reference evidence="2 3" key="1">
    <citation type="submission" date="2019-03" db="EMBL/GenBank/DDBJ databases">
        <title>Deep-cultivation of Planctomycetes and their phenomic and genomic characterization uncovers novel biology.</title>
        <authorList>
            <person name="Wiegand S."/>
            <person name="Jogler M."/>
            <person name="Boedeker C."/>
            <person name="Pinto D."/>
            <person name="Vollmers J."/>
            <person name="Rivas-Marin E."/>
            <person name="Kohn T."/>
            <person name="Peeters S.H."/>
            <person name="Heuer A."/>
            <person name="Rast P."/>
            <person name="Oberbeckmann S."/>
            <person name="Bunk B."/>
            <person name="Jeske O."/>
            <person name="Meyerdierks A."/>
            <person name="Storesund J.E."/>
            <person name="Kallscheuer N."/>
            <person name="Luecker S."/>
            <person name="Lage O.M."/>
            <person name="Pohl T."/>
            <person name="Merkel B.J."/>
            <person name="Hornburger P."/>
            <person name="Mueller R.-W."/>
            <person name="Bruemmer F."/>
            <person name="Labrenz M."/>
            <person name="Spormann A.M."/>
            <person name="Op den Camp H."/>
            <person name="Overmann J."/>
            <person name="Amann R."/>
            <person name="Jetten M.S.M."/>
            <person name="Mascher T."/>
            <person name="Medema M.H."/>
            <person name="Devos D.P."/>
            <person name="Kaster A.-K."/>
            <person name="Ovreas L."/>
            <person name="Rohde M."/>
            <person name="Galperin M.Y."/>
            <person name="Jogler C."/>
        </authorList>
    </citation>
    <scope>NUCLEOTIDE SEQUENCE [LARGE SCALE GENOMIC DNA]</scope>
    <source>
        <strain evidence="2 3">V202</strain>
    </source>
</reference>
<proteinExistence type="predicted"/>
<keyword evidence="1" id="KW-0732">Signal</keyword>
<sequence precursor="true">MKLMKLRATLWLLLLISTPAVCPGAGASPPIRQTSTSWQLDLPDHPVSRRISLRSEFKGKQTFGTLIGPGCIRRIWVTGNFISRKDILRIYFDGETIPSVEAPLPDFFGLMHNLTQPGKNYQINSPFLSVKPKLGMTCYLPMPFAKGARIEVESPEGSIVYMMVDWHDYPGQQLKEKMRFRARWRRESPVADFADDFIMLDAAGPGRLIGFVYAVDMLESRHKMRWSHGGADNIYIDGLGDQPSFLRGIGGEDTFGASHGGADYVPQTFLYSDMPYYIQKDAKGERQKLVGYRFFAKDEVHFNESLHIRFGARAHDISSTAYWYSEEPVRPYFKMPPVKQRLPQTKILRGEYDLPLPDSGSWWLAGPFAKVESLPMRDGKFNPKKSFLDRAWKKRDSIRGFVEFNHVLRPKASNANSPTLDGWAVAYCKLEAQSEMTAEFRLAWDDHLILKLNDDPTVDLGSQPYIRTRTLKVKLLKGTNKLQVWLSNQVGVTRGAWNFAFRATAPNSRIILPRSE</sequence>
<keyword evidence="3" id="KW-1185">Reference proteome</keyword>
<accession>A0A517WQI1</accession>
<dbReference type="Gene3D" id="2.60.120.1390">
    <property type="match status" value="1"/>
</dbReference>
<dbReference type="AlphaFoldDB" id="A0A517WQI1"/>
<evidence type="ECO:0008006" key="4">
    <source>
        <dbReference type="Google" id="ProtNLM"/>
    </source>
</evidence>
<dbReference type="EMBL" id="CP037422">
    <property type="protein sequence ID" value="QDU07507.1"/>
    <property type="molecule type" value="Genomic_DNA"/>
</dbReference>
<dbReference type="Proteomes" id="UP000318384">
    <property type="component" value="Chromosome"/>
</dbReference>
<feature type="chain" id="PRO_5021813266" description="DUF2961 domain-containing protein" evidence="1">
    <location>
        <begin position="28"/>
        <end position="516"/>
    </location>
</feature>
<protein>
    <recommendedName>
        <fullName evidence="4">DUF2961 domain-containing protein</fullName>
    </recommendedName>
</protein>
<organism evidence="2 3">
    <name type="scientific">Gimesia aquarii</name>
    <dbReference type="NCBI Taxonomy" id="2527964"/>
    <lineage>
        <taxon>Bacteria</taxon>
        <taxon>Pseudomonadati</taxon>
        <taxon>Planctomycetota</taxon>
        <taxon>Planctomycetia</taxon>
        <taxon>Planctomycetales</taxon>
        <taxon>Planctomycetaceae</taxon>
        <taxon>Gimesia</taxon>
    </lineage>
</organism>
<feature type="signal peptide" evidence="1">
    <location>
        <begin position="1"/>
        <end position="27"/>
    </location>
</feature>
<gene>
    <name evidence="2" type="ORF">V202x_08630</name>
</gene>
<evidence type="ECO:0000256" key="1">
    <source>
        <dbReference type="SAM" id="SignalP"/>
    </source>
</evidence>
<evidence type="ECO:0000313" key="2">
    <source>
        <dbReference type="EMBL" id="QDU07507.1"/>
    </source>
</evidence>
<name>A0A517WQI1_9PLAN</name>
<dbReference type="InterPro" id="IPR021345">
    <property type="entry name" value="DUF2961"/>
</dbReference>